<keyword evidence="2" id="KW-1185">Reference proteome</keyword>
<accession>A0ABZ1EJW4</accession>
<gene>
    <name evidence="1" type="ORF">OIE14_11240</name>
</gene>
<organism evidence="1 2">
    <name type="scientific">Micromonospora peucetia</name>
    <dbReference type="NCBI Taxonomy" id="47871"/>
    <lineage>
        <taxon>Bacteria</taxon>
        <taxon>Bacillati</taxon>
        <taxon>Actinomycetota</taxon>
        <taxon>Actinomycetes</taxon>
        <taxon>Micromonosporales</taxon>
        <taxon>Micromonosporaceae</taxon>
        <taxon>Micromonospora</taxon>
    </lineage>
</organism>
<dbReference type="Proteomes" id="UP001334804">
    <property type="component" value="Chromosome"/>
</dbReference>
<evidence type="ECO:0000313" key="2">
    <source>
        <dbReference type="Proteomes" id="UP001334804"/>
    </source>
</evidence>
<proteinExistence type="predicted"/>
<sequence>MPMIPDDPIQDYRVDIHTGSKQTGIHHFESTESQASDTARRIVASLGGDHGDVYVSNGVGGATYYDTVAVQ</sequence>
<name>A0ABZ1EJW4_9ACTN</name>
<reference evidence="1 2" key="1">
    <citation type="submission" date="2022-10" db="EMBL/GenBank/DDBJ databases">
        <title>The complete genomes of actinobacterial strains from the NBC collection.</title>
        <authorList>
            <person name="Joergensen T.S."/>
            <person name="Alvarez Arevalo M."/>
            <person name="Sterndorff E.B."/>
            <person name="Faurdal D."/>
            <person name="Vuksanovic O."/>
            <person name="Mourched A.-S."/>
            <person name="Charusanti P."/>
            <person name="Shaw S."/>
            <person name="Blin K."/>
            <person name="Weber T."/>
        </authorList>
    </citation>
    <scope>NUCLEOTIDE SEQUENCE [LARGE SCALE GENOMIC DNA]</scope>
    <source>
        <strain evidence="1 2">NBC 01809</strain>
    </source>
</reference>
<evidence type="ECO:0008006" key="3">
    <source>
        <dbReference type="Google" id="ProtNLM"/>
    </source>
</evidence>
<evidence type="ECO:0000313" key="1">
    <source>
        <dbReference type="EMBL" id="WSA34568.1"/>
    </source>
</evidence>
<dbReference type="EMBL" id="CP109071">
    <property type="protein sequence ID" value="WSA34568.1"/>
    <property type="molecule type" value="Genomic_DNA"/>
</dbReference>
<protein>
    <recommendedName>
        <fullName evidence="3">DUF2188 domain-containing protein</fullName>
    </recommendedName>
</protein>
<dbReference type="RefSeq" id="WP_326564574.1">
    <property type="nucleotide sequence ID" value="NZ_CP109071.1"/>
</dbReference>